<name>A0A1Q9EF73_SYMMI</name>
<reference evidence="1 2" key="1">
    <citation type="submission" date="2016-02" db="EMBL/GenBank/DDBJ databases">
        <title>Genome analysis of coral dinoflagellate symbionts highlights evolutionary adaptations to a symbiotic lifestyle.</title>
        <authorList>
            <person name="Aranda M."/>
            <person name="Li Y."/>
            <person name="Liew Y.J."/>
            <person name="Baumgarten S."/>
            <person name="Simakov O."/>
            <person name="Wilson M."/>
            <person name="Piel J."/>
            <person name="Ashoor H."/>
            <person name="Bougouffa S."/>
            <person name="Bajic V.B."/>
            <person name="Ryu T."/>
            <person name="Ravasi T."/>
            <person name="Bayer T."/>
            <person name="Micklem G."/>
            <person name="Kim H."/>
            <person name="Bhak J."/>
            <person name="Lajeunesse T.C."/>
            <person name="Voolstra C.R."/>
        </authorList>
    </citation>
    <scope>NUCLEOTIDE SEQUENCE [LARGE SCALE GENOMIC DNA]</scope>
    <source>
        <strain evidence="1 2">CCMP2467</strain>
    </source>
</reference>
<organism evidence="1 2">
    <name type="scientific">Symbiodinium microadriaticum</name>
    <name type="common">Dinoflagellate</name>
    <name type="synonym">Zooxanthella microadriatica</name>
    <dbReference type="NCBI Taxonomy" id="2951"/>
    <lineage>
        <taxon>Eukaryota</taxon>
        <taxon>Sar</taxon>
        <taxon>Alveolata</taxon>
        <taxon>Dinophyceae</taxon>
        <taxon>Suessiales</taxon>
        <taxon>Symbiodiniaceae</taxon>
        <taxon>Symbiodinium</taxon>
    </lineage>
</organism>
<sequence>MALAKKAATVMECSNFRSIMLASTSGKLYHRLLRGRLSPSLDSFKQGQQAGTSRGVGVDTIALIVRAFQGCATGRSNTTAITFYDVKSAYYRVLRQTILKSPQEDRPLLELWHRTGIPSSAVTELYGHLSKMALLEEAGVSGHLQSAISDLEPEVLLTATRRGSRPGDPLADLLFGFCMTGYLTSVEKTLQERHLSTAIPQTHQDPPWHSWQLPTTVQHASWADDYAHLQQVTSAAGLEEHVRSVAGVHTERATSVGMTLTFAEDKTAAVLPISCQRPGVVDPVLNPEGKPGLIIKDAVAMKEHFMPLVDSYRHLGGIITANSAPHADIAYRFSQASAALRPLRRRLFSEKNIPLTLRRTLLRSLIVSRFVFACAITDLSSAIHKRVWCRHYTDLWAALYRPSKPQDRPHSLEILRHAGATSPLLALAKARAVFLARLLEHGPGALLHLLHVHWRRRPSNSWLQQLIQDIKAVALYDPGWWISKVRAAIKAYAADLHEWASRPLTQQEVYDNEASEAKQRRAVKQGRWQQYSAAAPPLDFYGPRLPTYAEALEGLEEEDISLARLGSLFFPDPEHVIWIEESLSRESTEGARASAAEFWMQRPIQVSPQNSTAILDAPA</sequence>
<keyword evidence="2" id="KW-1185">Reference proteome</keyword>
<proteinExistence type="predicted"/>
<dbReference type="AlphaFoldDB" id="A0A1Q9EF73"/>
<evidence type="ECO:0000313" key="1">
    <source>
        <dbReference type="EMBL" id="OLQ06094.1"/>
    </source>
</evidence>
<dbReference type="OrthoDB" id="414601at2759"/>
<accession>A0A1Q9EF73</accession>
<dbReference type="EMBL" id="LSRX01000167">
    <property type="protein sequence ID" value="OLQ06094.1"/>
    <property type="molecule type" value="Genomic_DNA"/>
</dbReference>
<comment type="caution">
    <text evidence="1">The sequence shown here is derived from an EMBL/GenBank/DDBJ whole genome shotgun (WGS) entry which is preliminary data.</text>
</comment>
<dbReference type="PANTHER" id="PTHR47027:SF20">
    <property type="entry name" value="REVERSE TRANSCRIPTASE-LIKE PROTEIN WITH RNA-DIRECTED DNA POLYMERASE DOMAIN"/>
    <property type="match status" value="1"/>
</dbReference>
<dbReference type="PANTHER" id="PTHR47027">
    <property type="entry name" value="REVERSE TRANSCRIPTASE DOMAIN-CONTAINING PROTEIN"/>
    <property type="match status" value="1"/>
</dbReference>
<protein>
    <submittedName>
        <fullName evidence="1">Uncharacterized protein</fullName>
    </submittedName>
</protein>
<dbReference type="Proteomes" id="UP000186817">
    <property type="component" value="Unassembled WGS sequence"/>
</dbReference>
<gene>
    <name evidence="1" type="ORF">AK812_SmicGene10636</name>
</gene>
<evidence type="ECO:0000313" key="2">
    <source>
        <dbReference type="Proteomes" id="UP000186817"/>
    </source>
</evidence>